<keyword evidence="1" id="KW-0812">Transmembrane</keyword>
<keyword evidence="1" id="KW-1133">Transmembrane helix</keyword>
<gene>
    <name evidence="2" type="ORF">CUN59_10445</name>
</gene>
<dbReference type="Proteomes" id="UP000239589">
    <property type="component" value="Unassembled WGS sequence"/>
</dbReference>
<dbReference type="EMBL" id="PGEM01000072">
    <property type="protein sequence ID" value="PPJ63354.1"/>
    <property type="molecule type" value="Genomic_DNA"/>
</dbReference>
<dbReference type="AlphaFoldDB" id="A0A2S6CUB2"/>
<organism evidence="2 3">
    <name type="scientific">Cuspidothrix issatschenkoi CHARLIE-1</name>
    <dbReference type="NCBI Taxonomy" id="2052836"/>
    <lineage>
        <taxon>Bacteria</taxon>
        <taxon>Bacillati</taxon>
        <taxon>Cyanobacteriota</taxon>
        <taxon>Cyanophyceae</taxon>
        <taxon>Nostocales</taxon>
        <taxon>Aphanizomenonaceae</taxon>
        <taxon>Cuspidothrix</taxon>
    </lineage>
</organism>
<evidence type="ECO:0000256" key="1">
    <source>
        <dbReference type="SAM" id="Phobius"/>
    </source>
</evidence>
<feature type="transmembrane region" description="Helical" evidence="1">
    <location>
        <begin position="71"/>
        <end position="90"/>
    </location>
</feature>
<sequence>MNQIQLTLIISYVIMTGYFFTNWLTFSLRHPTSSPEDKFLSFIMFIITTILWPVVILISCWEVVKKGKLELVTVIPVLLAIFAVSISYYLSSVHEHWLCYYDLLCHV</sequence>
<dbReference type="RefSeq" id="WP_104387792.1">
    <property type="nucleotide sequence ID" value="NZ_PGEM01000072.1"/>
</dbReference>
<protein>
    <submittedName>
        <fullName evidence="2">Uncharacterized protein</fullName>
    </submittedName>
</protein>
<feature type="transmembrane region" description="Helical" evidence="1">
    <location>
        <begin position="39"/>
        <end position="64"/>
    </location>
</feature>
<keyword evidence="1" id="KW-0472">Membrane</keyword>
<reference evidence="2 3" key="1">
    <citation type="submission" date="2018-02" db="EMBL/GenBank/DDBJ databases">
        <title>Discovery of a pederin family compound in a non-symbiotic bloom-forming cyanobacterium.</title>
        <authorList>
            <person name="Kust A."/>
            <person name="Mares J."/>
            <person name="Jokela J."/>
            <person name="Urajova P."/>
            <person name="Hajek J."/>
            <person name="Saurav K."/>
            <person name="Voracova K."/>
            <person name="Fewer D.P."/>
            <person name="Haapaniemi E."/>
            <person name="Permi P."/>
            <person name="Rehakova K."/>
            <person name="Sivonen K."/>
            <person name="Hrouzek P."/>
        </authorList>
    </citation>
    <scope>NUCLEOTIDE SEQUENCE [LARGE SCALE GENOMIC DNA]</scope>
    <source>
        <strain evidence="2 3">CHARLIE-1</strain>
    </source>
</reference>
<feature type="transmembrane region" description="Helical" evidence="1">
    <location>
        <begin position="7"/>
        <end position="27"/>
    </location>
</feature>
<proteinExistence type="predicted"/>
<name>A0A2S6CUB2_9CYAN</name>
<evidence type="ECO:0000313" key="2">
    <source>
        <dbReference type="EMBL" id="PPJ63354.1"/>
    </source>
</evidence>
<comment type="caution">
    <text evidence="2">The sequence shown here is derived from an EMBL/GenBank/DDBJ whole genome shotgun (WGS) entry which is preliminary data.</text>
</comment>
<evidence type="ECO:0000313" key="3">
    <source>
        <dbReference type="Proteomes" id="UP000239589"/>
    </source>
</evidence>
<accession>A0A2S6CUB2</accession>
<keyword evidence="3" id="KW-1185">Reference proteome</keyword>
<dbReference type="OrthoDB" id="487945at2"/>